<dbReference type="AlphaFoldDB" id="A0A116LN19"/>
<dbReference type="GO" id="GO:0006388">
    <property type="term" value="P:tRNA splicing, via endonucleolytic cleavage and ligation"/>
    <property type="evidence" value="ECO:0007669"/>
    <property type="project" value="UniProtKB-UniRule"/>
</dbReference>
<protein>
    <recommendedName>
        <fullName evidence="5">Probable RNA 2'-phosphotransferase</fullName>
        <ecNumber evidence="5">2.7.1.-</ecNumber>
    </recommendedName>
</protein>
<evidence type="ECO:0000313" key="7">
    <source>
        <dbReference type="Proteomes" id="UP000072530"/>
    </source>
</evidence>
<dbReference type="EMBL" id="FIGG01000003">
    <property type="protein sequence ID" value="CYU64107.1"/>
    <property type="molecule type" value="Genomic_DNA"/>
</dbReference>
<dbReference type="InterPro" id="IPR002745">
    <property type="entry name" value="Ptrans_KptA/Tpt1"/>
</dbReference>
<evidence type="ECO:0000313" key="6">
    <source>
        <dbReference type="EMBL" id="CYU64107.1"/>
    </source>
</evidence>
<dbReference type="RefSeq" id="WP_061630816.1">
    <property type="nucleotide sequence ID" value="NZ_CEDJ01000098.1"/>
</dbReference>
<dbReference type="PANTHER" id="PTHR12684">
    <property type="entry name" value="PUTATIVE PHOSPHOTRANSFERASE"/>
    <property type="match status" value="1"/>
</dbReference>
<gene>
    <name evidence="5" type="primary">kptA</name>
    <name evidence="6" type="ORF">ERS132393_01078</name>
</gene>
<evidence type="ECO:0000256" key="2">
    <source>
        <dbReference type="ARBA" id="ARBA00022679"/>
    </source>
</evidence>
<dbReference type="InterPro" id="IPR042081">
    <property type="entry name" value="RNA_2'-PTrans_C"/>
</dbReference>
<dbReference type="PANTHER" id="PTHR12684:SF2">
    <property type="entry name" value="TRNA 2'-PHOSPHOTRANSFERASE 1"/>
    <property type="match status" value="1"/>
</dbReference>
<evidence type="ECO:0000256" key="5">
    <source>
        <dbReference type="HAMAP-Rule" id="MF_00299"/>
    </source>
</evidence>
<dbReference type="Gene3D" id="1.10.10.970">
    <property type="entry name" value="RNA 2'-phosphotransferase, Tpt1/KptA family, N-terminal domain"/>
    <property type="match status" value="1"/>
</dbReference>
<comment type="function">
    <text evidence="4 5">Removes the 2'-phosphate from RNA via an intermediate in which the phosphate is ADP-ribosylated by NAD followed by a presumed transesterification to release the RNA and generate ADP-ribose 1''-2''-cyclic phosphate (APPR&gt;P). May function as an ADP-ribosylase.</text>
</comment>
<dbReference type="Pfam" id="PF01885">
    <property type="entry name" value="PTS_2-RNA"/>
    <property type="match status" value="1"/>
</dbReference>
<dbReference type="HAMAP" id="MF_00299">
    <property type="entry name" value="KptA"/>
    <property type="match status" value="1"/>
</dbReference>
<proteinExistence type="inferred from homology"/>
<dbReference type="EC" id="2.7.1.-" evidence="5"/>
<evidence type="ECO:0000256" key="1">
    <source>
        <dbReference type="ARBA" id="ARBA00009836"/>
    </source>
</evidence>
<comment type="similarity">
    <text evidence="1 5">Belongs to the KptA/TPT1 family.</text>
</comment>
<dbReference type="GO" id="GO:0000215">
    <property type="term" value="F:tRNA 2'-phosphotransferase activity"/>
    <property type="evidence" value="ECO:0007669"/>
    <property type="project" value="TreeGrafter"/>
</dbReference>
<reference evidence="6 7" key="1">
    <citation type="submission" date="2016-02" db="EMBL/GenBank/DDBJ databases">
        <authorList>
            <consortium name="Pathogen Informatics"/>
        </authorList>
    </citation>
    <scope>NUCLEOTIDE SEQUENCE [LARGE SCALE GENOMIC DNA]</scope>
    <source>
        <strain evidence="6 7">LSS31</strain>
    </source>
</reference>
<dbReference type="Gene3D" id="3.20.170.30">
    <property type="match status" value="1"/>
</dbReference>
<dbReference type="SUPFAM" id="SSF56399">
    <property type="entry name" value="ADP-ribosylation"/>
    <property type="match status" value="1"/>
</dbReference>
<dbReference type="InterPro" id="IPR042080">
    <property type="entry name" value="RNA_2'-PTrans_N"/>
</dbReference>
<accession>A0A116LN19</accession>
<keyword evidence="2 5" id="KW-0808">Transferase</keyword>
<dbReference type="InterPro" id="IPR022928">
    <property type="entry name" value="RNA_2'-PTrans_KptA"/>
</dbReference>
<keyword evidence="3 5" id="KW-0520">NAD</keyword>
<organism evidence="6 7">
    <name type="scientific">Streptococcus suis</name>
    <dbReference type="NCBI Taxonomy" id="1307"/>
    <lineage>
        <taxon>Bacteria</taxon>
        <taxon>Bacillati</taxon>
        <taxon>Bacillota</taxon>
        <taxon>Bacilli</taxon>
        <taxon>Lactobacillales</taxon>
        <taxon>Streptococcaceae</taxon>
        <taxon>Streptococcus</taxon>
    </lineage>
</organism>
<dbReference type="GO" id="GO:0003950">
    <property type="term" value="F:NAD+ poly-ADP-ribosyltransferase activity"/>
    <property type="evidence" value="ECO:0007669"/>
    <property type="project" value="InterPro"/>
</dbReference>
<name>A0A116LN19_STRSU</name>
<evidence type="ECO:0000256" key="4">
    <source>
        <dbReference type="ARBA" id="ARBA00025212"/>
    </source>
</evidence>
<dbReference type="Proteomes" id="UP000072530">
    <property type="component" value="Unassembled WGS sequence"/>
</dbReference>
<sequence length="186" mass="21730">MINNNQLSKDCSYILRHATDKYHLKRDTSGWVLLSDFIAVLNLHFEWCNLSENDIESMIIQSNKRRHEIVSGKIRAIYGHSIGEKIEYEESEPPLFLYHGTVSKNIDSIIERGLLKRSRQYVHLSNDIETASRVAARYDSDIAILKINSKIAWREGIKFYHPQDMIWLADFIPSKYFTIVSNIRNN</sequence>
<evidence type="ECO:0000256" key="3">
    <source>
        <dbReference type="ARBA" id="ARBA00023027"/>
    </source>
</evidence>